<evidence type="ECO:0000313" key="1">
    <source>
        <dbReference type="EMBL" id="KAJ7530146.1"/>
    </source>
</evidence>
<gene>
    <name evidence="1" type="ORF">O6H91_15G081500</name>
</gene>
<accession>A0ACC2BK88</accession>
<sequence length="471" mass="51532">MAAWESWLPVQKRRLSLQQGQVWLTQHPQRDATALIQALQKEYHFSNPKTSQSRALSNSIIDTFTGGCSEESANLQPLISFSEEHIDVPTDTSFLWQAFHAHESEDLIASSETGSPVVGMESAFESIHDSSSAPSDGLLLSKSPGRWSSLTNNVNFQSSLGKHTLNNNNRTVMGSTSPASRPEFLDSDRVTLAAPGAPPSSNVVALVDAPSSVRAGGKRLSKKRTRASRGPPTTILEADSSNFRAMVQQLTGMVPSSPNFLSSSLQHSRLEQLSSHHGLVRPQPTRPAAFAAGQSSVPRLARLHREWLRTADPTSLHGSQASTYRESPKSHEVAPSTFVSKQLGLDHQPNSAMDFSKISEESRSHLNPSSVFQPLGYLDMAPLLSARDHSPSHMLADEFQFWDSKVDQSLRNINFDDLSSVKLVSPSKNMDCSENQFHDKATIDRHATSLDISSTDRSSGNIVDSWLSQAD</sequence>
<keyword evidence="2" id="KW-1185">Reference proteome</keyword>
<dbReference type="EMBL" id="CM055106">
    <property type="protein sequence ID" value="KAJ7530146.1"/>
    <property type="molecule type" value="Genomic_DNA"/>
</dbReference>
<reference evidence="2" key="1">
    <citation type="journal article" date="2024" name="Proc. Natl. Acad. Sci. U.S.A.">
        <title>Extraordinary preservation of gene collinearity over three hundred million years revealed in homosporous lycophytes.</title>
        <authorList>
            <person name="Li C."/>
            <person name="Wickell D."/>
            <person name="Kuo L.Y."/>
            <person name="Chen X."/>
            <person name="Nie B."/>
            <person name="Liao X."/>
            <person name="Peng D."/>
            <person name="Ji J."/>
            <person name="Jenkins J."/>
            <person name="Williams M."/>
            <person name="Shu S."/>
            <person name="Plott C."/>
            <person name="Barry K."/>
            <person name="Rajasekar S."/>
            <person name="Grimwood J."/>
            <person name="Han X."/>
            <person name="Sun S."/>
            <person name="Hou Z."/>
            <person name="He W."/>
            <person name="Dai G."/>
            <person name="Sun C."/>
            <person name="Schmutz J."/>
            <person name="Leebens-Mack J.H."/>
            <person name="Li F.W."/>
            <person name="Wang L."/>
        </authorList>
    </citation>
    <scope>NUCLEOTIDE SEQUENCE [LARGE SCALE GENOMIC DNA]</scope>
    <source>
        <strain evidence="2">cv. PW_Plant_1</strain>
    </source>
</reference>
<comment type="caution">
    <text evidence="1">The sequence shown here is derived from an EMBL/GenBank/DDBJ whole genome shotgun (WGS) entry which is preliminary data.</text>
</comment>
<dbReference type="Proteomes" id="UP001162992">
    <property type="component" value="Chromosome 15"/>
</dbReference>
<proteinExistence type="predicted"/>
<organism evidence="1 2">
    <name type="scientific">Diphasiastrum complanatum</name>
    <name type="common">Issler's clubmoss</name>
    <name type="synonym">Lycopodium complanatum</name>
    <dbReference type="NCBI Taxonomy" id="34168"/>
    <lineage>
        <taxon>Eukaryota</taxon>
        <taxon>Viridiplantae</taxon>
        <taxon>Streptophyta</taxon>
        <taxon>Embryophyta</taxon>
        <taxon>Tracheophyta</taxon>
        <taxon>Lycopodiopsida</taxon>
        <taxon>Lycopodiales</taxon>
        <taxon>Lycopodiaceae</taxon>
        <taxon>Lycopodioideae</taxon>
        <taxon>Diphasiastrum</taxon>
    </lineage>
</organism>
<evidence type="ECO:0000313" key="2">
    <source>
        <dbReference type="Proteomes" id="UP001162992"/>
    </source>
</evidence>
<name>A0ACC2BK88_DIPCM</name>
<protein>
    <submittedName>
        <fullName evidence="1">Uncharacterized protein</fullName>
    </submittedName>
</protein>